<reference evidence="3" key="1">
    <citation type="submission" date="2023-06" db="EMBL/GenBank/DDBJ databases">
        <title>Genome-scale phylogeny and comparative genomics of the fungal order Sordariales.</title>
        <authorList>
            <consortium name="Lawrence Berkeley National Laboratory"/>
            <person name="Hensen N."/>
            <person name="Bonometti L."/>
            <person name="Westerberg I."/>
            <person name="Brannstrom I.O."/>
            <person name="Guillou S."/>
            <person name="Cros-Aarteil S."/>
            <person name="Calhoun S."/>
            <person name="Haridas S."/>
            <person name="Kuo A."/>
            <person name="Mondo S."/>
            <person name="Pangilinan J."/>
            <person name="Riley R."/>
            <person name="Labutti K."/>
            <person name="Andreopoulos B."/>
            <person name="Lipzen A."/>
            <person name="Chen C."/>
            <person name="Yanf M."/>
            <person name="Daum C."/>
            <person name="Ng V."/>
            <person name="Clum A."/>
            <person name="Steindorff A."/>
            <person name="Ohm R."/>
            <person name="Martin F."/>
            <person name="Silar P."/>
            <person name="Natvig D."/>
            <person name="Lalanne C."/>
            <person name="Gautier V."/>
            <person name="Ament-Velasquez S.L."/>
            <person name="Kruys A."/>
            <person name="Hutchinson M.I."/>
            <person name="Powell A.J."/>
            <person name="Barry K."/>
            <person name="Miller A.N."/>
            <person name="Grigoriev I.V."/>
            <person name="Debuchy R."/>
            <person name="Gladieux P."/>
            <person name="Thoren M.H."/>
            <person name="Johannesson H."/>
        </authorList>
    </citation>
    <scope>NUCLEOTIDE SEQUENCE</scope>
    <source>
        <strain evidence="3">SMH2532-1</strain>
    </source>
</reference>
<dbReference type="EMBL" id="JAULSV010000003">
    <property type="protein sequence ID" value="KAK0648112.1"/>
    <property type="molecule type" value="Genomic_DNA"/>
</dbReference>
<sequence length="210" mass="23409">MRLSHLLAAVTALLSGVDAAGFHILTAHCVERSFSKRSTHALEDAQNQTTTTTALTPRQKSNPGPPLSWHETDRYTTVRLMPSSDYNCNRLSWDWNLAISTLNGVDFFQAGSFCNHALNFYRIGGDRWEVWENNANPGIKWGECYAATDYMTCESGNAFIKHKCEWTRSTNRAMNPEMNRPPPPSTNGSNTPYSTKIAKTPDSTKTTNSA</sequence>
<proteinExistence type="predicted"/>
<feature type="region of interest" description="Disordered" evidence="1">
    <location>
        <begin position="40"/>
        <end position="68"/>
    </location>
</feature>
<evidence type="ECO:0000256" key="2">
    <source>
        <dbReference type="SAM" id="SignalP"/>
    </source>
</evidence>
<feature type="region of interest" description="Disordered" evidence="1">
    <location>
        <begin position="172"/>
        <end position="210"/>
    </location>
</feature>
<feature type="compositionally biased region" description="Polar residues" evidence="1">
    <location>
        <begin position="201"/>
        <end position="210"/>
    </location>
</feature>
<gene>
    <name evidence="3" type="ORF">B0T16DRAFT_490987</name>
</gene>
<name>A0AA40CRM2_9PEZI</name>
<organism evidence="3 4">
    <name type="scientific">Cercophora newfieldiana</name>
    <dbReference type="NCBI Taxonomy" id="92897"/>
    <lineage>
        <taxon>Eukaryota</taxon>
        <taxon>Fungi</taxon>
        <taxon>Dikarya</taxon>
        <taxon>Ascomycota</taxon>
        <taxon>Pezizomycotina</taxon>
        <taxon>Sordariomycetes</taxon>
        <taxon>Sordariomycetidae</taxon>
        <taxon>Sordariales</taxon>
        <taxon>Lasiosphaeriaceae</taxon>
        <taxon>Cercophora</taxon>
    </lineage>
</organism>
<dbReference type="Proteomes" id="UP001174936">
    <property type="component" value="Unassembled WGS sequence"/>
</dbReference>
<protein>
    <submittedName>
        <fullName evidence="3">Uncharacterized protein</fullName>
    </submittedName>
</protein>
<evidence type="ECO:0000313" key="3">
    <source>
        <dbReference type="EMBL" id="KAK0648112.1"/>
    </source>
</evidence>
<accession>A0AA40CRM2</accession>
<feature type="chain" id="PRO_5041385246" evidence="2">
    <location>
        <begin position="20"/>
        <end position="210"/>
    </location>
</feature>
<feature type="signal peptide" evidence="2">
    <location>
        <begin position="1"/>
        <end position="19"/>
    </location>
</feature>
<keyword evidence="2" id="KW-0732">Signal</keyword>
<evidence type="ECO:0000313" key="4">
    <source>
        <dbReference type="Proteomes" id="UP001174936"/>
    </source>
</evidence>
<keyword evidence="4" id="KW-1185">Reference proteome</keyword>
<comment type="caution">
    <text evidence="3">The sequence shown here is derived from an EMBL/GenBank/DDBJ whole genome shotgun (WGS) entry which is preliminary data.</text>
</comment>
<evidence type="ECO:0000256" key="1">
    <source>
        <dbReference type="SAM" id="MobiDB-lite"/>
    </source>
</evidence>
<feature type="compositionally biased region" description="Low complexity" evidence="1">
    <location>
        <begin position="186"/>
        <end position="195"/>
    </location>
</feature>
<dbReference type="AlphaFoldDB" id="A0AA40CRM2"/>